<name>A0AAV7PT83_PLEWA</name>
<evidence type="ECO:0000256" key="2">
    <source>
        <dbReference type="ARBA" id="ARBA00014302"/>
    </source>
</evidence>
<evidence type="ECO:0000313" key="18">
    <source>
        <dbReference type="Proteomes" id="UP001066276"/>
    </source>
</evidence>
<protein>
    <recommendedName>
        <fullName evidence="2">Urotensin-2 receptor</fullName>
    </recommendedName>
    <alternativeName>
        <fullName evidence="13">Urotensin II receptor</fullName>
    </alternativeName>
</protein>
<dbReference type="EMBL" id="JANPWB010000011">
    <property type="protein sequence ID" value="KAJ1130472.1"/>
    <property type="molecule type" value="Genomic_DNA"/>
</dbReference>
<evidence type="ECO:0000256" key="1">
    <source>
        <dbReference type="ARBA" id="ARBA00004651"/>
    </source>
</evidence>
<evidence type="ECO:0000256" key="8">
    <source>
        <dbReference type="ARBA" id="ARBA00023157"/>
    </source>
</evidence>
<dbReference type="AlphaFoldDB" id="A0AAV7PT83"/>
<feature type="domain" description="G-protein coupled receptors family 1 profile" evidence="16">
    <location>
        <begin position="139"/>
        <end position="393"/>
    </location>
</feature>
<evidence type="ECO:0000256" key="13">
    <source>
        <dbReference type="ARBA" id="ARBA00032764"/>
    </source>
</evidence>
<evidence type="ECO:0000256" key="4">
    <source>
        <dbReference type="ARBA" id="ARBA00022692"/>
    </source>
</evidence>
<dbReference type="InterPro" id="IPR017452">
    <property type="entry name" value="GPCR_Rhodpsn_7TM"/>
</dbReference>
<dbReference type="InterPro" id="IPR000276">
    <property type="entry name" value="GPCR_Rhodpsn"/>
</dbReference>
<keyword evidence="6 14" id="KW-0297">G-protein coupled receptor</keyword>
<dbReference type="CDD" id="cd14999">
    <property type="entry name" value="7tmA_UII-R"/>
    <property type="match status" value="1"/>
</dbReference>
<evidence type="ECO:0000256" key="15">
    <source>
        <dbReference type="SAM" id="Phobius"/>
    </source>
</evidence>
<dbReference type="PROSITE" id="PS50262">
    <property type="entry name" value="G_PROTEIN_RECEP_F1_2"/>
    <property type="match status" value="1"/>
</dbReference>
<keyword evidence="18" id="KW-1185">Reference proteome</keyword>
<dbReference type="Pfam" id="PF00001">
    <property type="entry name" value="7tm_1"/>
    <property type="match status" value="1"/>
</dbReference>
<dbReference type="Gene3D" id="1.20.1070.10">
    <property type="entry name" value="Rhodopsin 7-helix transmembrane proteins"/>
    <property type="match status" value="1"/>
</dbReference>
<sequence>MSSLPAADRKGTEPSFVLRTGAATVRGAHCCLREEVGRAHRTPNIPGGGAQQWMRRRFTREREARQALTGTTFLDLRILQTILAKIHAASTLTSEAPMESNLSSPLNLSTSGAQRREDLVIASAFGTVLSFMYVSGVAGNVYTLVVMCHSMRYAANMYISIVNLALADLLYLSTIPFIVCTYFAQDWYFGELGCKVLFSLDLLTMHASIFTLTVMCTERYVAVTKPLDTVRRSKSYRKAMAGAVWTLSLLLTLPMMIMVHLTQSKAKGGKRICAPTWSADAYKIYLTVLFSTSIMAPGVVIGYLYTKLARTYLESQRNPINRKDNKRSPKQKVLIMIFSIVLVFWACFLPFWIWQLVPLYHRSIQMSSETQKSINYLVTCLTYSNSCINPFLYTLLTKNYREYLKNRHRNFYRFTSSFRKRGSNLQCSSWGKSMSSSNQYDYVSESMVMTTLKDHS</sequence>
<dbReference type="GO" id="GO:0097746">
    <property type="term" value="P:blood vessel diameter maintenance"/>
    <property type="evidence" value="ECO:0007669"/>
    <property type="project" value="InterPro"/>
</dbReference>
<evidence type="ECO:0000256" key="3">
    <source>
        <dbReference type="ARBA" id="ARBA00022475"/>
    </source>
</evidence>
<accession>A0AAV7PT83</accession>
<comment type="subcellular location">
    <subcellularLocation>
        <location evidence="1">Cell membrane</location>
        <topology evidence="1">Multi-pass membrane protein</topology>
    </subcellularLocation>
</comment>
<feature type="transmembrane region" description="Helical" evidence="15">
    <location>
        <begin position="374"/>
        <end position="396"/>
    </location>
</feature>
<comment type="similarity">
    <text evidence="14">Belongs to the G-protein coupled receptor 1 family.</text>
</comment>
<evidence type="ECO:0000256" key="5">
    <source>
        <dbReference type="ARBA" id="ARBA00022989"/>
    </source>
</evidence>
<dbReference type="PANTHER" id="PTHR24230">
    <property type="entry name" value="G-PROTEIN COUPLED RECEPTOR"/>
    <property type="match status" value="1"/>
</dbReference>
<keyword evidence="4 14" id="KW-0812">Transmembrane</keyword>
<dbReference type="PRINTS" id="PR00647">
    <property type="entry name" value="UROTENSIN2R"/>
</dbReference>
<evidence type="ECO:0000256" key="11">
    <source>
        <dbReference type="ARBA" id="ARBA00023224"/>
    </source>
</evidence>
<feature type="transmembrane region" description="Helical" evidence="15">
    <location>
        <begin position="333"/>
        <end position="354"/>
    </location>
</feature>
<keyword evidence="11 14" id="KW-0807">Transducer</keyword>
<evidence type="ECO:0000256" key="12">
    <source>
        <dbReference type="ARBA" id="ARBA00025579"/>
    </source>
</evidence>
<evidence type="ECO:0000256" key="14">
    <source>
        <dbReference type="RuleBase" id="RU000688"/>
    </source>
</evidence>
<evidence type="ECO:0000256" key="6">
    <source>
        <dbReference type="ARBA" id="ARBA00023040"/>
    </source>
</evidence>
<gene>
    <name evidence="17" type="ORF">NDU88_008824</name>
</gene>
<comment type="caution">
    <text evidence="17">The sequence shown here is derived from an EMBL/GenBank/DDBJ whole genome shotgun (WGS) entry which is preliminary data.</text>
</comment>
<evidence type="ECO:0000256" key="10">
    <source>
        <dbReference type="ARBA" id="ARBA00023180"/>
    </source>
</evidence>
<keyword evidence="7 15" id="KW-0472">Membrane</keyword>
<keyword evidence="8" id="KW-1015">Disulfide bond</keyword>
<dbReference type="GO" id="GO:0007218">
    <property type="term" value="P:neuropeptide signaling pathway"/>
    <property type="evidence" value="ECO:0007669"/>
    <property type="project" value="TreeGrafter"/>
</dbReference>
<organism evidence="17 18">
    <name type="scientific">Pleurodeles waltl</name>
    <name type="common">Iberian ribbed newt</name>
    <dbReference type="NCBI Taxonomy" id="8319"/>
    <lineage>
        <taxon>Eukaryota</taxon>
        <taxon>Metazoa</taxon>
        <taxon>Chordata</taxon>
        <taxon>Craniata</taxon>
        <taxon>Vertebrata</taxon>
        <taxon>Euteleostomi</taxon>
        <taxon>Amphibia</taxon>
        <taxon>Batrachia</taxon>
        <taxon>Caudata</taxon>
        <taxon>Salamandroidea</taxon>
        <taxon>Salamandridae</taxon>
        <taxon>Pleurodelinae</taxon>
        <taxon>Pleurodeles</taxon>
    </lineage>
</organism>
<dbReference type="FunFam" id="1.20.1070.10:FF:000183">
    <property type="entry name" value="Urotensin-2 receptor"/>
    <property type="match status" value="1"/>
</dbReference>
<keyword evidence="10" id="KW-0325">Glycoprotein</keyword>
<proteinExistence type="inferred from homology"/>
<evidence type="ECO:0000259" key="16">
    <source>
        <dbReference type="PROSITE" id="PS50262"/>
    </source>
</evidence>
<dbReference type="GO" id="GO:0008217">
    <property type="term" value="P:regulation of blood pressure"/>
    <property type="evidence" value="ECO:0007669"/>
    <property type="project" value="InterPro"/>
</dbReference>
<reference evidence="17" key="1">
    <citation type="journal article" date="2022" name="bioRxiv">
        <title>Sequencing and chromosome-scale assembly of the giantPleurodeles waltlgenome.</title>
        <authorList>
            <person name="Brown T."/>
            <person name="Elewa A."/>
            <person name="Iarovenko S."/>
            <person name="Subramanian E."/>
            <person name="Araus A.J."/>
            <person name="Petzold A."/>
            <person name="Susuki M."/>
            <person name="Suzuki K.-i.T."/>
            <person name="Hayashi T."/>
            <person name="Toyoda A."/>
            <person name="Oliveira C."/>
            <person name="Osipova E."/>
            <person name="Leigh N.D."/>
            <person name="Simon A."/>
            <person name="Yun M.H."/>
        </authorList>
    </citation>
    <scope>NUCLEOTIDE SEQUENCE</scope>
    <source>
        <strain evidence="17">20211129_DDA</strain>
        <tissue evidence="17">Liver</tissue>
    </source>
</reference>
<evidence type="ECO:0000256" key="9">
    <source>
        <dbReference type="ARBA" id="ARBA00023170"/>
    </source>
</evidence>
<evidence type="ECO:0000313" key="17">
    <source>
        <dbReference type="EMBL" id="KAJ1130472.1"/>
    </source>
</evidence>
<feature type="transmembrane region" description="Helical" evidence="15">
    <location>
        <begin position="282"/>
        <end position="305"/>
    </location>
</feature>
<dbReference type="PROSITE" id="PS00237">
    <property type="entry name" value="G_PROTEIN_RECEP_F1_1"/>
    <property type="match status" value="1"/>
</dbReference>
<keyword evidence="5 15" id="KW-1133">Transmembrane helix</keyword>
<keyword evidence="9 14" id="KW-0675">Receptor</keyword>
<evidence type="ECO:0000256" key="7">
    <source>
        <dbReference type="ARBA" id="ARBA00023136"/>
    </source>
</evidence>
<dbReference type="InterPro" id="IPR000670">
    <property type="entry name" value="Urot_II_rcpt"/>
</dbReference>
<feature type="transmembrane region" description="Helical" evidence="15">
    <location>
        <begin position="157"/>
        <end position="184"/>
    </location>
</feature>
<feature type="transmembrane region" description="Helical" evidence="15">
    <location>
        <begin position="119"/>
        <end position="145"/>
    </location>
</feature>
<keyword evidence="3" id="KW-1003">Cell membrane</keyword>
<feature type="transmembrane region" description="Helical" evidence="15">
    <location>
        <begin position="239"/>
        <end position="262"/>
    </location>
</feature>
<dbReference type="PANTHER" id="PTHR24230:SF53">
    <property type="entry name" value="UROTENSIN-2 RECEPTOR"/>
    <property type="match status" value="1"/>
</dbReference>
<dbReference type="Proteomes" id="UP001066276">
    <property type="component" value="Chromosome 7"/>
</dbReference>
<dbReference type="GO" id="GO:0005886">
    <property type="term" value="C:plasma membrane"/>
    <property type="evidence" value="ECO:0007669"/>
    <property type="project" value="UniProtKB-SubCell"/>
</dbReference>
<dbReference type="GO" id="GO:0001604">
    <property type="term" value="F:urotensin II receptor activity"/>
    <property type="evidence" value="ECO:0007669"/>
    <property type="project" value="InterPro"/>
</dbReference>
<feature type="transmembrane region" description="Helical" evidence="15">
    <location>
        <begin position="196"/>
        <end position="218"/>
    </location>
</feature>
<comment type="function">
    <text evidence="12">High affinity receptor for urotensin-2 and urotensin-2B. The activity of this receptor is mediated by a G-protein that activate a phosphatidylinositol-calcium second messenger system.</text>
</comment>
<dbReference type="SUPFAM" id="SSF81321">
    <property type="entry name" value="Family A G protein-coupled receptor-like"/>
    <property type="match status" value="1"/>
</dbReference>
<dbReference type="PRINTS" id="PR00237">
    <property type="entry name" value="GPCRRHODOPSN"/>
</dbReference>